<keyword evidence="3 6" id="KW-0285">Flavoprotein</keyword>
<sequence length="279" mass="31202">MMEMMDRQSASELIGQMSEPRFELIPTNRIVERTTAALPPYATLTITCSPKKGVDATIETAVALAPQFARVVPHIGARMIRSEEHLEKMLDKLRAHDIDEIFVVGSDQDQPLGPYRDGLELLQSLAARDHGLRRIGIPAYPEGQPKIDNDILTKDLQAKALLADYAVTQMCFDSGQVLSWLREQREAGLQLPFYLGIPGPVKPDKLLRIAASIGVTDSLRFLRKNLKLSGKLLHGYDASDLLNAYTPHLNDPDYGIAGFHIYTFNELVTLKKYFERVAM</sequence>
<evidence type="ECO:0000313" key="7">
    <source>
        <dbReference type="EMBL" id="SDI60326.1"/>
    </source>
</evidence>
<dbReference type="GO" id="GO:0004489">
    <property type="term" value="F:methylenetetrahydrofolate reductase [NAD(P)H] activity"/>
    <property type="evidence" value="ECO:0007669"/>
    <property type="project" value="InterPro"/>
</dbReference>
<keyword evidence="5 6" id="KW-0560">Oxidoreductase</keyword>
<comment type="cofactor">
    <cofactor evidence="1 6">
        <name>FAD</name>
        <dbReference type="ChEBI" id="CHEBI:57692"/>
    </cofactor>
</comment>
<protein>
    <recommendedName>
        <fullName evidence="6">Methylenetetrahydrofolate reductase</fullName>
    </recommendedName>
</protein>
<evidence type="ECO:0000256" key="2">
    <source>
        <dbReference type="ARBA" id="ARBA00004777"/>
    </source>
</evidence>
<evidence type="ECO:0000313" key="8">
    <source>
        <dbReference type="Proteomes" id="UP000198853"/>
    </source>
</evidence>
<dbReference type="GO" id="GO:0006555">
    <property type="term" value="P:methionine metabolic process"/>
    <property type="evidence" value="ECO:0007669"/>
    <property type="project" value="InterPro"/>
</dbReference>
<comment type="similarity">
    <text evidence="6">Belongs to the methylenetetrahydrofolate reductase family.</text>
</comment>
<evidence type="ECO:0000256" key="5">
    <source>
        <dbReference type="ARBA" id="ARBA00023002"/>
    </source>
</evidence>
<comment type="pathway">
    <text evidence="2 6">One-carbon metabolism; tetrahydrofolate interconversion.</text>
</comment>
<dbReference type="Pfam" id="PF02219">
    <property type="entry name" value="MTHFR"/>
    <property type="match status" value="1"/>
</dbReference>
<accession>A0A1G8LXF7</accession>
<keyword evidence="8" id="KW-1185">Reference proteome</keyword>
<dbReference type="UniPathway" id="UPA00193"/>
<reference evidence="7 8" key="1">
    <citation type="submission" date="2016-10" db="EMBL/GenBank/DDBJ databases">
        <authorList>
            <person name="de Groot N.N."/>
        </authorList>
    </citation>
    <scope>NUCLEOTIDE SEQUENCE [LARGE SCALE GENOMIC DNA]</scope>
    <source>
        <strain evidence="7 8">DSM 21771</strain>
    </source>
</reference>
<proteinExistence type="inferred from homology"/>
<dbReference type="RefSeq" id="WP_090396992.1">
    <property type="nucleotide sequence ID" value="NZ_FNEN01000003.1"/>
</dbReference>
<evidence type="ECO:0000256" key="1">
    <source>
        <dbReference type="ARBA" id="ARBA00001974"/>
    </source>
</evidence>
<gene>
    <name evidence="7" type="ORF">SAMN04488123_103331</name>
</gene>
<keyword evidence="4 6" id="KW-0274">FAD</keyword>
<dbReference type="SUPFAM" id="SSF51730">
    <property type="entry name" value="FAD-linked oxidoreductase"/>
    <property type="match status" value="1"/>
</dbReference>
<dbReference type="Proteomes" id="UP000198853">
    <property type="component" value="Unassembled WGS sequence"/>
</dbReference>
<name>A0A1G8LXF7_9BACI</name>
<dbReference type="InterPro" id="IPR003171">
    <property type="entry name" value="Mehydrof_redctse-like"/>
</dbReference>
<dbReference type="EMBL" id="FNEN01000003">
    <property type="protein sequence ID" value="SDI60326.1"/>
    <property type="molecule type" value="Genomic_DNA"/>
</dbReference>
<organism evidence="7 8">
    <name type="scientific">Natribacillus halophilus</name>
    <dbReference type="NCBI Taxonomy" id="549003"/>
    <lineage>
        <taxon>Bacteria</taxon>
        <taxon>Bacillati</taxon>
        <taxon>Bacillota</taxon>
        <taxon>Bacilli</taxon>
        <taxon>Bacillales</taxon>
        <taxon>Bacillaceae</taxon>
        <taxon>Natribacillus</taxon>
    </lineage>
</organism>
<dbReference type="Gene3D" id="3.20.20.220">
    <property type="match status" value="1"/>
</dbReference>
<evidence type="ECO:0000256" key="4">
    <source>
        <dbReference type="ARBA" id="ARBA00022827"/>
    </source>
</evidence>
<dbReference type="AlphaFoldDB" id="A0A1G8LXF7"/>
<dbReference type="GO" id="GO:0035999">
    <property type="term" value="P:tetrahydrofolate interconversion"/>
    <property type="evidence" value="ECO:0007669"/>
    <property type="project" value="UniProtKB-UniPathway"/>
</dbReference>
<evidence type="ECO:0000256" key="3">
    <source>
        <dbReference type="ARBA" id="ARBA00022630"/>
    </source>
</evidence>
<dbReference type="InterPro" id="IPR029041">
    <property type="entry name" value="FAD-linked_oxidoreductase-like"/>
</dbReference>
<evidence type="ECO:0000256" key="6">
    <source>
        <dbReference type="RuleBase" id="RU003862"/>
    </source>
</evidence>